<evidence type="ECO:0000256" key="1">
    <source>
        <dbReference type="SAM" id="MobiDB-lite"/>
    </source>
</evidence>
<organism evidence="2 3">
    <name type="scientific">Rhodanobacter terrae</name>
    <dbReference type="NCBI Taxonomy" id="418647"/>
    <lineage>
        <taxon>Bacteria</taxon>
        <taxon>Pseudomonadati</taxon>
        <taxon>Pseudomonadota</taxon>
        <taxon>Gammaproteobacteria</taxon>
        <taxon>Lysobacterales</taxon>
        <taxon>Rhodanobacteraceae</taxon>
        <taxon>Rhodanobacter</taxon>
    </lineage>
</organism>
<gene>
    <name evidence="2" type="ORF">ACFPPB_08470</name>
</gene>
<evidence type="ECO:0008006" key="4">
    <source>
        <dbReference type="Google" id="ProtNLM"/>
    </source>
</evidence>
<dbReference type="SUPFAM" id="SSF51905">
    <property type="entry name" value="FAD/NAD(P)-binding domain"/>
    <property type="match status" value="1"/>
</dbReference>
<comment type="caution">
    <text evidence="2">The sequence shown here is derived from an EMBL/GenBank/DDBJ whole genome shotgun (WGS) entry which is preliminary data.</text>
</comment>
<proteinExistence type="predicted"/>
<evidence type="ECO:0000313" key="2">
    <source>
        <dbReference type="EMBL" id="MFC5581142.1"/>
    </source>
</evidence>
<dbReference type="Proteomes" id="UP001596111">
    <property type="component" value="Unassembled WGS sequence"/>
</dbReference>
<protein>
    <recommendedName>
        <fullName evidence="4">Thioredoxin reductase (NADPH)</fullName>
    </recommendedName>
</protein>
<dbReference type="EMBL" id="JBHSNG010000006">
    <property type="protein sequence ID" value="MFC5581142.1"/>
    <property type="molecule type" value="Genomic_DNA"/>
</dbReference>
<accession>A0ABW0SVR7</accession>
<sequence>MGGQIGNFDQSGVDSEGMPTSVPFATSRPGIFAVGDVRRGSVKRVASGVGEGSVVIHAVHKFLNPDGGGEAPMVVTHRLSLDVVSAAIAGAGYDANLS</sequence>
<dbReference type="Gene3D" id="3.50.50.60">
    <property type="entry name" value="FAD/NAD(P)-binding domain"/>
    <property type="match status" value="1"/>
</dbReference>
<dbReference type="RefSeq" id="WP_377326284.1">
    <property type="nucleotide sequence ID" value="NZ_JBHSNG010000006.1"/>
</dbReference>
<name>A0ABW0SVR7_9GAMM</name>
<dbReference type="InterPro" id="IPR036188">
    <property type="entry name" value="FAD/NAD-bd_sf"/>
</dbReference>
<reference evidence="3" key="1">
    <citation type="journal article" date="2019" name="Int. J. Syst. Evol. Microbiol.">
        <title>The Global Catalogue of Microorganisms (GCM) 10K type strain sequencing project: providing services to taxonomists for standard genome sequencing and annotation.</title>
        <authorList>
            <consortium name="The Broad Institute Genomics Platform"/>
            <consortium name="The Broad Institute Genome Sequencing Center for Infectious Disease"/>
            <person name="Wu L."/>
            <person name="Ma J."/>
        </authorList>
    </citation>
    <scope>NUCLEOTIDE SEQUENCE [LARGE SCALE GENOMIC DNA]</scope>
    <source>
        <strain evidence="3">CGMCC 1.13587</strain>
    </source>
</reference>
<keyword evidence="3" id="KW-1185">Reference proteome</keyword>
<feature type="region of interest" description="Disordered" evidence="1">
    <location>
        <begin position="1"/>
        <end position="25"/>
    </location>
</feature>
<evidence type="ECO:0000313" key="3">
    <source>
        <dbReference type="Proteomes" id="UP001596111"/>
    </source>
</evidence>